<reference evidence="3 5" key="2">
    <citation type="submission" date="2016-05" db="EMBL/GenBank/DDBJ databases">
        <authorList>
            <person name="Prochazka B."/>
            <person name="Indra A."/>
            <person name="Hasenberger P."/>
            <person name="Blaschitz M."/>
            <person name="Wagner L."/>
            <person name="Wewalka G."/>
            <person name="Sorschag S."/>
            <person name="Schmid D."/>
            <person name="Ruppitsch W."/>
        </authorList>
    </citation>
    <scope>NUCLEOTIDE SEQUENCE [LARGE SCALE GENOMIC DNA]</scope>
    <source>
        <strain evidence="3 5">974010_12</strain>
    </source>
</reference>
<evidence type="ECO:0000256" key="1">
    <source>
        <dbReference type="SAM" id="Phobius"/>
    </source>
</evidence>
<dbReference type="PATRIC" id="fig|455.5.peg.3043"/>
<dbReference type="OrthoDB" id="5652028at2"/>
<dbReference type="STRING" id="455.Ljam_2896"/>
<evidence type="ECO:0000313" key="2">
    <source>
        <dbReference type="EMBL" id="KTD08701.1"/>
    </source>
</evidence>
<dbReference type="EMBL" id="LYOZ01000052">
    <property type="protein sequence ID" value="OCH96860.1"/>
    <property type="molecule type" value="Genomic_DNA"/>
</dbReference>
<proteinExistence type="predicted"/>
<evidence type="ECO:0000313" key="4">
    <source>
        <dbReference type="Proteomes" id="UP000054715"/>
    </source>
</evidence>
<dbReference type="Proteomes" id="UP000054715">
    <property type="component" value="Unassembled WGS sequence"/>
</dbReference>
<evidence type="ECO:0000313" key="5">
    <source>
        <dbReference type="Proteomes" id="UP000093336"/>
    </source>
</evidence>
<dbReference type="AlphaFoldDB" id="A0A0W0UM78"/>
<name>A0A0W0UM78_9GAMM</name>
<keyword evidence="1" id="KW-0472">Membrane</keyword>
<feature type="transmembrane region" description="Helical" evidence="1">
    <location>
        <begin position="246"/>
        <end position="266"/>
    </location>
</feature>
<dbReference type="Proteomes" id="UP000093336">
    <property type="component" value="Unassembled WGS sequence"/>
</dbReference>
<organism evidence="2 4">
    <name type="scientific">Legionella jamestowniensis</name>
    <dbReference type="NCBI Taxonomy" id="455"/>
    <lineage>
        <taxon>Bacteria</taxon>
        <taxon>Pseudomonadati</taxon>
        <taxon>Pseudomonadota</taxon>
        <taxon>Gammaproteobacteria</taxon>
        <taxon>Legionellales</taxon>
        <taxon>Legionellaceae</taxon>
        <taxon>Legionella</taxon>
    </lineage>
</organism>
<sequence length="332" mass="38487">MRLKLNILPHGECAQVFVYADPHEESFLNWRVFKIWHNNKSGSMTPVFSHENYINDYYITFSSKIPFKLFCERFWNSPFIKSENYRFLTHNCSNAAVYALQLAEIKISVPRLTLMRIHPFLIGIPGPFLSPLDLFYRSKNFKIKTLENTPLPLQSVDFKLELARSRLTFWSKSNNNKTLASNVRTMVSEIKKEATSNKHQSELYLEALIKTIDLISHENNEASRQDYCRFITQFKKRESTSKMDKAVTHFMLFSNVMISLSTVLFIAGLEDWRVDASFYLGTAFFCARILKGIQADKNSTLPLYQIKDTPLSLAMQQVAAEAETDFRPKLSE</sequence>
<accession>A0A0W0UM78</accession>
<dbReference type="EMBL" id="LNYG01000013">
    <property type="protein sequence ID" value="KTD08701.1"/>
    <property type="molecule type" value="Genomic_DNA"/>
</dbReference>
<evidence type="ECO:0000313" key="3">
    <source>
        <dbReference type="EMBL" id="OCH96860.1"/>
    </source>
</evidence>
<keyword evidence="1" id="KW-0812">Transmembrane</keyword>
<dbReference type="RefSeq" id="WP_058450695.1">
    <property type="nucleotide sequence ID" value="NZ_CAAAJF010000001.1"/>
</dbReference>
<reference evidence="2 4" key="1">
    <citation type="submission" date="2015-11" db="EMBL/GenBank/DDBJ databases">
        <title>Genomic analysis of 38 Legionella species identifies large and diverse effector repertoires.</title>
        <authorList>
            <person name="Burstein D."/>
            <person name="Amaro F."/>
            <person name="Zusman T."/>
            <person name="Lifshitz Z."/>
            <person name="Cohen O."/>
            <person name="Gilbert J.A."/>
            <person name="Pupko T."/>
            <person name="Shuman H.A."/>
            <person name="Segal G."/>
        </authorList>
    </citation>
    <scope>NUCLEOTIDE SEQUENCE [LARGE SCALE GENOMIC DNA]</scope>
    <source>
        <strain evidence="2 4">JA-26-G1-E2</strain>
    </source>
</reference>
<comment type="caution">
    <text evidence="2">The sequence shown here is derived from an EMBL/GenBank/DDBJ whole genome shotgun (WGS) entry which is preliminary data.</text>
</comment>
<protein>
    <submittedName>
        <fullName evidence="2">Uncharacterized protein</fullName>
    </submittedName>
</protein>
<gene>
    <name evidence="3" type="ORF">A8135_04245</name>
    <name evidence="2" type="ORF">Ljam_2896</name>
</gene>
<keyword evidence="5" id="KW-1185">Reference proteome</keyword>
<keyword evidence="1" id="KW-1133">Transmembrane helix</keyword>